<dbReference type="RefSeq" id="WP_068772142.1">
    <property type="nucleotide sequence ID" value="NZ_CP109796.1"/>
</dbReference>
<gene>
    <name evidence="2" type="ORF">AW736_20320</name>
</gene>
<dbReference type="Gene3D" id="3.10.620.30">
    <property type="match status" value="1"/>
</dbReference>
<dbReference type="AlphaFoldDB" id="A0A178IFE7"/>
<protein>
    <submittedName>
        <fullName evidence="2">Transglutaminase</fullName>
    </submittedName>
</protein>
<dbReference type="SMART" id="SM00460">
    <property type="entry name" value="TGc"/>
    <property type="match status" value="1"/>
</dbReference>
<dbReference type="Proteomes" id="UP000078486">
    <property type="component" value="Unassembled WGS sequence"/>
</dbReference>
<evidence type="ECO:0000313" key="3">
    <source>
        <dbReference type="Proteomes" id="UP000078486"/>
    </source>
</evidence>
<dbReference type="SUPFAM" id="SSF54001">
    <property type="entry name" value="Cysteine proteinases"/>
    <property type="match status" value="1"/>
</dbReference>
<dbReference type="EMBL" id="LRRQ01000156">
    <property type="protein sequence ID" value="OAM87809.1"/>
    <property type="molecule type" value="Genomic_DNA"/>
</dbReference>
<organism evidence="2 3">
    <name type="scientific">Termitidicoccus mucosus</name>
    <dbReference type="NCBI Taxonomy" id="1184151"/>
    <lineage>
        <taxon>Bacteria</taxon>
        <taxon>Pseudomonadati</taxon>
        <taxon>Verrucomicrobiota</taxon>
        <taxon>Opitutia</taxon>
        <taxon>Opitutales</taxon>
        <taxon>Opitutaceae</taxon>
        <taxon>Termitidicoccus</taxon>
    </lineage>
</organism>
<dbReference type="PANTHER" id="PTHR33490:SF7">
    <property type="entry name" value="BLR2979 PROTEIN"/>
    <property type="match status" value="1"/>
</dbReference>
<sequence length="294" mass="32056">MPRYHITHTTTWEHPAPVAAAWQMLRLQPRDDAAQRCLAWDLRVTPVPARIATRHDSFGNRAHIFSLSEPHSRLVIQSSSEVMRSSGIAPGFDLTPPLAETVRRTAAAIRSGAAYELEQYRHPTPLVPFLPEAAALAAGLDPENTPVLSWLVALGDKFARDYKFDPAVTTISTPLARVLRARRGVCQDFAHLFLSCLRQHGLAAAYISGYLLTTPPPGSPRLLGVDAMHAWISINIPDLGWVDYDPTNHVFAADTHITVARGRDYADITPTRGVFSGAGAHALAVEVTVLPAGE</sequence>
<dbReference type="OrthoDB" id="9787782at2"/>
<comment type="caution">
    <text evidence="2">The sequence shown here is derived from an EMBL/GenBank/DDBJ whole genome shotgun (WGS) entry which is preliminary data.</text>
</comment>
<evidence type="ECO:0000259" key="1">
    <source>
        <dbReference type="SMART" id="SM00460"/>
    </source>
</evidence>
<dbReference type="InterPro" id="IPR038765">
    <property type="entry name" value="Papain-like_cys_pep_sf"/>
</dbReference>
<evidence type="ECO:0000313" key="2">
    <source>
        <dbReference type="EMBL" id="OAM87809.1"/>
    </source>
</evidence>
<dbReference type="STRING" id="1184151.AW736_20320"/>
<dbReference type="PANTHER" id="PTHR33490">
    <property type="entry name" value="BLR5614 PROTEIN-RELATED"/>
    <property type="match status" value="1"/>
</dbReference>
<name>A0A178IFE7_9BACT</name>
<dbReference type="Pfam" id="PF08379">
    <property type="entry name" value="Bact_transglu_N"/>
    <property type="match status" value="1"/>
</dbReference>
<reference evidence="2 3" key="1">
    <citation type="submission" date="2016-01" db="EMBL/GenBank/DDBJ databases">
        <title>High potential of lignocellulose degradation of a new Verrucomicrobia species.</title>
        <authorList>
            <person name="Wang Y."/>
            <person name="Shi Y."/>
            <person name="Qiu Z."/>
            <person name="Liu S."/>
            <person name="Yang H."/>
        </authorList>
    </citation>
    <scope>NUCLEOTIDE SEQUENCE [LARGE SCALE GENOMIC DNA]</scope>
    <source>
        <strain evidence="2 3">TSB47</strain>
    </source>
</reference>
<dbReference type="Pfam" id="PF01841">
    <property type="entry name" value="Transglut_core"/>
    <property type="match status" value="1"/>
</dbReference>
<accession>A0A178IFE7</accession>
<proteinExistence type="predicted"/>
<feature type="domain" description="Transglutaminase-like" evidence="1">
    <location>
        <begin position="178"/>
        <end position="248"/>
    </location>
</feature>
<dbReference type="InterPro" id="IPR002931">
    <property type="entry name" value="Transglutaminase-like"/>
</dbReference>
<dbReference type="InterPro" id="IPR013589">
    <property type="entry name" value="Bac_transglu_N"/>
</dbReference>
<keyword evidence="3" id="KW-1185">Reference proteome</keyword>